<protein>
    <submittedName>
        <fullName evidence="12">Uncharacterized protein</fullName>
    </submittedName>
</protein>
<evidence type="ECO:0000256" key="3">
    <source>
        <dbReference type="ARBA" id="ARBA00022525"/>
    </source>
</evidence>
<dbReference type="RefSeq" id="XP_030843656.1">
    <property type="nucleotide sequence ID" value="XM_030987796.1"/>
</dbReference>
<keyword evidence="3" id="KW-0964">Secreted</keyword>
<keyword evidence="13" id="KW-1185">Reference proteome</keyword>
<keyword evidence="5 9" id="KW-0732">Signal</keyword>
<feature type="domain" description="Pleiotrophin/Midkine C-terminal" evidence="10">
    <location>
        <begin position="221"/>
        <end position="267"/>
    </location>
</feature>
<dbReference type="GO" id="GO:0051781">
    <property type="term" value="P:positive regulation of cell division"/>
    <property type="evidence" value="ECO:0007669"/>
    <property type="project" value="UniProtKB-KW"/>
</dbReference>
<evidence type="ECO:0000256" key="9">
    <source>
        <dbReference type="SAM" id="SignalP"/>
    </source>
</evidence>
<organism evidence="12 13">
    <name type="scientific">Strongylocentrotus purpuratus</name>
    <name type="common">Purple sea urchin</name>
    <dbReference type="NCBI Taxonomy" id="7668"/>
    <lineage>
        <taxon>Eukaryota</taxon>
        <taxon>Metazoa</taxon>
        <taxon>Echinodermata</taxon>
        <taxon>Eleutherozoa</taxon>
        <taxon>Echinozoa</taxon>
        <taxon>Echinoidea</taxon>
        <taxon>Euechinoidea</taxon>
        <taxon>Echinacea</taxon>
        <taxon>Camarodonta</taxon>
        <taxon>Echinidea</taxon>
        <taxon>Strongylocentrotidae</taxon>
        <taxon>Strongylocentrotus</taxon>
    </lineage>
</organism>
<accession>A0A7M7NZ11</accession>
<dbReference type="AlphaFoldDB" id="A0A7M7NZ11"/>
<dbReference type="Proteomes" id="UP000007110">
    <property type="component" value="Unassembled WGS sequence"/>
</dbReference>
<feature type="compositionally biased region" description="Basic and acidic residues" evidence="8">
    <location>
        <begin position="22"/>
        <end position="40"/>
    </location>
</feature>
<dbReference type="GeneID" id="115918715"/>
<name>A0A7M7NZ11_STRPU</name>
<keyword evidence="6" id="KW-1015">Disulfide bond</keyword>
<dbReference type="OMA" id="TNMESRT"/>
<dbReference type="GO" id="GO:0008201">
    <property type="term" value="F:heparin binding"/>
    <property type="evidence" value="ECO:0007669"/>
    <property type="project" value="UniProtKB-KW"/>
</dbReference>
<keyword evidence="4" id="KW-0358">Heparin-binding</keyword>
<dbReference type="EnsemblMetazoa" id="XM_030987796">
    <property type="protein sequence ID" value="XP_030843656"/>
    <property type="gene ID" value="LOC115918715"/>
</dbReference>
<dbReference type="Pfam" id="PF05196">
    <property type="entry name" value="PTN_MK_N"/>
    <property type="match status" value="1"/>
</dbReference>
<dbReference type="InterPro" id="IPR020091">
    <property type="entry name" value="PTN/MK_diS_sf"/>
</dbReference>
<evidence type="ECO:0000256" key="6">
    <source>
        <dbReference type="ARBA" id="ARBA00023157"/>
    </source>
</evidence>
<dbReference type="FunFam" id="2.30.90.10:FF:000001">
    <property type="entry name" value="Pleiotrophin"/>
    <property type="match status" value="1"/>
</dbReference>
<dbReference type="InterPro" id="IPR038130">
    <property type="entry name" value="PTN/MK_C_dom_sf"/>
</dbReference>
<evidence type="ECO:0000313" key="12">
    <source>
        <dbReference type="EnsemblMetazoa" id="XP_030843656"/>
    </source>
</evidence>
<keyword evidence="7" id="KW-0497">Mitogen</keyword>
<dbReference type="GO" id="GO:0008083">
    <property type="term" value="F:growth factor activity"/>
    <property type="evidence" value="ECO:0000318"/>
    <property type="project" value="GO_Central"/>
</dbReference>
<feature type="domain" description="Pleiotrophin/Midkine C-terminal" evidence="10">
    <location>
        <begin position="167"/>
        <end position="213"/>
    </location>
</feature>
<comment type="subcellular location">
    <subcellularLocation>
        <location evidence="1">Secreted</location>
    </subcellularLocation>
</comment>
<feature type="compositionally biased region" description="Basic and acidic residues" evidence="8">
    <location>
        <begin position="158"/>
        <end position="169"/>
    </location>
</feature>
<evidence type="ECO:0000256" key="4">
    <source>
        <dbReference type="ARBA" id="ARBA00022674"/>
    </source>
</evidence>
<evidence type="ECO:0000313" key="13">
    <source>
        <dbReference type="Proteomes" id="UP000007110"/>
    </source>
</evidence>
<dbReference type="OrthoDB" id="10024128at2759"/>
<feature type="domain" description="Pleiotrophin/Midkine N-terminal" evidence="11">
    <location>
        <begin position="42"/>
        <end position="90"/>
    </location>
</feature>
<evidence type="ECO:0000256" key="1">
    <source>
        <dbReference type="ARBA" id="ARBA00004613"/>
    </source>
</evidence>
<dbReference type="GO" id="GO:0005576">
    <property type="term" value="C:extracellular region"/>
    <property type="evidence" value="ECO:0007669"/>
    <property type="project" value="UniProtKB-SubCell"/>
</dbReference>
<dbReference type="InterPro" id="IPR020090">
    <property type="entry name" value="PTN/MK_C_dom"/>
</dbReference>
<proteinExistence type="inferred from homology"/>
<dbReference type="InParanoid" id="A0A7M7NZ11"/>
<feature type="chain" id="PRO_5029721136" evidence="9">
    <location>
        <begin position="21"/>
        <end position="367"/>
    </location>
</feature>
<reference evidence="13" key="1">
    <citation type="submission" date="2015-02" db="EMBL/GenBank/DDBJ databases">
        <title>Genome sequencing for Strongylocentrotus purpuratus.</title>
        <authorList>
            <person name="Murali S."/>
            <person name="Liu Y."/>
            <person name="Vee V."/>
            <person name="English A."/>
            <person name="Wang M."/>
            <person name="Skinner E."/>
            <person name="Han Y."/>
            <person name="Muzny D.M."/>
            <person name="Worley K.C."/>
            <person name="Gibbs R.A."/>
        </authorList>
    </citation>
    <scope>NUCLEOTIDE SEQUENCE</scope>
</reference>
<evidence type="ECO:0000259" key="11">
    <source>
        <dbReference type="Pfam" id="PF05196"/>
    </source>
</evidence>
<dbReference type="InterPro" id="IPR000762">
    <property type="entry name" value="Midkine_heparin-bd_GF"/>
</dbReference>
<evidence type="ECO:0000256" key="8">
    <source>
        <dbReference type="SAM" id="MobiDB-lite"/>
    </source>
</evidence>
<reference evidence="12" key="2">
    <citation type="submission" date="2021-01" db="UniProtKB">
        <authorList>
            <consortium name="EnsemblMetazoa"/>
        </authorList>
    </citation>
    <scope>IDENTIFICATION</scope>
</reference>
<feature type="compositionally biased region" description="Basic and acidic residues" evidence="8">
    <location>
        <begin position="127"/>
        <end position="137"/>
    </location>
</feature>
<dbReference type="KEGG" id="spu:115918715"/>
<dbReference type="Pfam" id="PF01091">
    <property type="entry name" value="PTN_MK_C"/>
    <property type="match status" value="2"/>
</dbReference>
<dbReference type="Gene3D" id="2.30.90.10">
    <property type="entry name" value="Heparin-binding Growth Factor, Midkine, Chain A- C-terminal Domain"/>
    <property type="match status" value="3"/>
</dbReference>
<feature type="signal peptide" evidence="9">
    <location>
        <begin position="1"/>
        <end position="20"/>
    </location>
</feature>
<feature type="region of interest" description="Disordered" evidence="8">
    <location>
        <begin position="22"/>
        <end position="45"/>
    </location>
</feature>
<dbReference type="InterPro" id="IPR020089">
    <property type="entry name" value="PTN/MK_N_dom"/>
</dbReference>
<evidence type="ECO:0000256" key="2">
    <source>
        <dbReference type="ARBA" id="ARBA00005403"/>
    </source>
</evidence>
<dbReference type="PANTHER" id="PTHR13850">
    <property type="entry name" value="PLEIOTROPHIN FAMILY MEMBER"/>
    <property type="match status" value="1"/>
</dbReference>
<evidence type="ECO:0000259" key="10">
    <source>
        <dbReference type="Pfam" id="PF01091"/>
    </source>
</evidence>
<evidence type="ECO:0000256" key="5">
    <source>
        <dbReference type="ARBA" id="ARBA00022729"/>
    </source>
</evidence>
<dbReference type="PANTHER" id="PTHR13850:SF5">
    <property type="entry name" value="PLEIOTROPHIN_MIDKINE N-TERMINAL DOMAIN-CONTAINING PROTEIN"/>
    <property type="match status" value="1"/>
</dbReference>
<dbReference type="InterPro" id="IPR037122">
    <property type="entry name" value="PTN/MK_N_dom_sf"/>
</dbReference>
<comment type="similarity">
    <text evidence="2">Belongs to the pleiotrophin family.</text>
</comment>
<sequence length="367" mass="40289">MNRFLVLLVVLALVLGLAAARSEPRKNKGKNKEGGRREGKGNNTSAAQMEWIWSECVPNTGSCGKGQKIGNCSGEPCEVATKTVDCRVKCAKEAVNNEAPVAVDDEEAVATVAPARGGGRPGKGRRPGKDGNGKGRENSGTGNGRRPEKPSRGGRKPNKNDKPAKAKECKYSRATLSECDLTRNQMNRTKVLKGTPTSECPEVVVESIRCDRQSIRNENRNCNYTRGEFGPCNETTNLRTREDTLTDIAQVSEECRLVRTIEHECSKPEHRGRPMRCRYNWEQAPTCNETTNQITMTGSLVVVEGAPAECEAVRTHELPCKKGKVPCTLGEWGEFSECLDGMQTRARDLQKGPHVCQRLTKELATCE</sequence>
<dbReference type="SUPFAM" id="SSF57288">
    <property type="entry name" value="Midkine"/>
    <property type="match status" value="1"/>
</dbReference>
<feature type="region of interest" description="Disordered" evidence="8">
    <location>
        <begin position="107"/>
        <end position="169"/>
    </location>
</feature>
<dbReference type="Gene3D" id="2.20.60.10">
    <property type="entry name" value="Pleiotrophin/Midkine, N-terminal domain"/>
    <property type="match status" value="1"/>
</dbReference>
<evidence type="ECO:0000256" key="7">
    <source>
        <dbReference type="ARBA" id="ARBA00023246"/>
    </source>
</evidence>